<dbReference type="PROSITE" id="PS50280">
    <property type="entry name" value="SET"/>
    <property type="match status" value="1"/>
</dbReference>
<dbReference type="Proteomes" id="UP001629113">
    <property type="component" value="Unassembled WGS sequence"/>
</dbReference>
<evidence type="ECO:0000256" key="1">
    <source>
        <dbReference type="SAM" id="MobiDB-lite"/>
    </source>
</evidence>
<dbReference type="SUPFAM" id="SSF82199">
    <property type="entry name" value="SET domain"/>
    <property type="match status" value="1"/>
</dbReference>
<feature type="domain" description="SET" evidence="2">
    <location>
        <begin position="96"/>
        <end position="234"/>
    </location>
</feature>
<dbReference type="SMART" id="SM00317">
    <property type="entry name" value="SET"/>
    <property type="match status" value="1"/>
</dbReference>
<comment type="caution">
    <text evidence="3">The sequence shown here is derived from an EMBL/GenBank/DDBJ whole genome shotgun (WGS) entry which is preliminary data.</text>
</comment>
<proteinExistence type="predicted"/>
<dbReference type="Gene3D" id="2.170.270.10">
    <property type="entry name" value="SET domain"/>
    <property type="match status" value="1"/>
</dbReference>
<dbReference type="InterPro" id="IPR046341">
    <property type="entry name" value="SET_dom_sf"/>
</dbReference>
<dbReference type="InterPro" id="IPR053185">
    <property type="entry name" value="SET_domain_protein"/>
</dbReference>
<feature type="region of interest" description="Disordered" evidence="1">
    <location>
        <begin position="301"/>
        <end position="324"/>
    </location>
</feature>
<reference evidence="3 4" key="1">
    <citation type="submission" date="2024-06" db="EMBL/GenBank/DDBJ databases">
        <title>Complete genome of Phlyctema vagabunda strain 19-DSS-EL-015.</title>
        <authorList>
            <person name="Fiorenzani C."/>
        </authorList>
    </citation>
    <scope>NUCLEOTIDE SEQUENCE [LARGE SCALE GENOMIC DNA]</scope>
    <source>
        <strain evidence="3 4">19-DSS-EL-015</strain>
    </source>
</reference>
<dbReference type="PANTHER" id="PTHR47332">
    <property type="entry name" value="SET DOMAIN-CONTAINING PROTEIN 5"/>
    <property type="match status" value="1"/>
</dbReference>
<organism evidence="3 4">
    <name type="scientific">Phlyctema vagabunda</name>
    <dbReference type="NCBI Taxonomy" id="108571"/>
    <lineage>
        <taxon>Eukaryota</taxon>
        <taxon>Fungi</taxon>
        <taxon>Dikarya</taxon>
        <taxon>Ascomycota</taxon>
        <taxon>Pezizomycotina</taxon>
        <taxon>Leotiomycetes</taxon>
        <taxon>Helotiales</taxon>
        <taxon>Dermateaceae</taxon>
        <taxon>Phlyctema</taxon>
    </lineage>
</organism>
<gene>
    <name evidence="3" type="ORF">PVAG01_06289</name>
</gene>
<evidence type="ECO:0000313" key="3">
    <source>
        <dbReference type="EMBL" id="KAL3422133.1"/>
    </source>
</evidence>
<keyword evidence="4" id="KW-1185">Reference proteome</keyword>
<dbReference type="Pfam" id="PF00856">
    <property type="entry name" value="SET"/>
    <property type="match status" value="1"/>
</dbReference>
<dbReference type="EMBL" id="JBFCZG010000005">
    <property type="protein sequence ID" value="KAL3422133.1"/>
    <property type="molecule type" value="Genomic_DNA"/>
</dbReference>
<dbReference type="InterPro" id="IPR001214">
    <property type="entry name" value="SET_dom"/>
</dbReference>
<evidence type="ECO:0000259" key="2">
    <source>
        <dbReference type="PROSITE" id="PS50280"/>
    </source>
</evidence>
<evidence type="ECO:0000313" key="4">
    <source>
        <dbReference type="Proteomes" id="UP001629113"/>
    </source>
</evidence>
<feature type="compositionally biased region" description="Low complexity" evidence="1">
    <location>
        <begin position="15"/>
        <end position="25"/>
    </location>
</feature>
<feature type="region of interest" description="Disordered" evidence="1">
    <location>
        <begin position="1"/>
        <end position="88"/>
    </location>
</feature>
<protein>
    <submittedName>
        <fullName evidence="3">Set domain-containing protein 5</fullName>
    </submittedName>
</protein>
<sequence length="324" mass="35506">MAYDKKVNEEAIEQSPNPAAAASSSITEQSRKRERKRKFEDDSLISQQIKGKEANPAYHRAIQAGEVAVTSHPSMSNPSEDEDKRDPLRVPETLGVLIEVHRSEGKGYGVFALKDIPAGSQVLCEAPLVRLIDDGARVDPLDLAVNGLSAPRKKVYQALHSYRRHKSESLNRSIMYSNGFAIGTVATGIFETASRINHSCVPNTEFAWHESLGRMVYTNRFALFEGEEITIDYGHKKGYLKKYYGFECDCGGCTEWGSTAGSVSVASSSDDGEAKEKLELPNIDALVIGEDAVKAEETVTVESVAEEKAPTETEVISEQKATED</sequence>
<accession>A0ABR4PFM6</accession>
<dbReference type="PANTHER" id="PTHR47332:SF4">
    <property type="entry name" value="SET DOMAIN-CONTAINING PROTEIN 5"/>
    <property type="match status" value="1"/>
</dbReference>
<dbReference type="CDD" id="cd20071">
    <property type="entry name" value="SET_SMYD"/>
    <property type="match status" value="1"/>
</dbReference>
<name>A0ABR4PFM6_9HELO</name>